<reference evidence="1 2" key="1">
    <citation type="journal article" name="Sci. Rep.">
        <title>Telomere-to-telomere assembled and centromere annotated genomes of the two main subspecies of the button mushroom Agaricus bisporus reveal especially polymorphic chromosome ends.</title>
        <authorList>
            <person name="Sonnenberg A.S.M."/>
            <person name="Sedaghat-Telgerd N."/>
            <person name="Lavrijssen B."/>
            <person name="Ohm R.A."/>
            <person name="Hendrickx P.M."/>
            <person name="Scholtmeijer K."/>
            <person name="Baars J.J.P."/>
            <person name="van Peer A."/>
        </authorList>
    </citation>
    <scope>NUCLEOTIDE SEQUENCE [LARGE SCALE GENOMIC DNA]</scope>
    <source>
        <strain evidence="1 2">H119_p4</strain>
    </source>
</reference>
<sequence>MRHLPWLRTPYRMKPHHRSICVHPESAISDQTSLDIIVVAKRKINSHQTAYDKHQTQKPIQYYTQNHSGIIHFHNDFGQNG</sequence>
<name>A0A8H7EVX9_AGABI</name>
<organism evidence="1 2">
    <name type="scientific">Agaricus bisporus var. burnettii</name>
    <dbReference type="NCBI Taxonomy" id="192524"/>
    <lineage>
        <taxon>Eukaryota</taxon>
        <taxon>Fungi</taxon>
        <taxon>Dikarya</taxon>
        <taxon>Basidiomycota</taxon>
        <taxon>Agaricomycotina</taxon>
        <taxon>Agaricomycetes</taxon>
        <taxon>Agaricomycetidae</taxon>
        <taxon>Agaricales</taxon>
        <taxon>Agaricineae</taxon>
        <taxon>Agaricaceae</taxon>
        <taxon>Agaricus</taxon>
    </lineage>
</organism>
<dbReference type="AlphaFoldDB" id="A0A8H7EVX9"/>
<dbReference type="EMBL" id="JABXXO010000015">
    <property type="protein sequence ID" value="KAF7760377.1"/>
    <property type="molecule type" value="Genomic_DNA"/>
</dbReference>
<evidence type="ECO:0000313" key="1">
    <source>
        <dbReference type="EMBL" id="KAF7760377.1"/>
    </source>
</evidence>
<evidence type="ECO:0000313" key="2">
    <source>
        <dbReference type="Proteomes" id="UP000629468"/>
    </source>
</evidence>
<dbReference type="Proteomes" id="UP000629468">
    <property type="component" value="Unassembled WGS sequence"/>
</dbReference>
<protein>
    <submittedName>
        <fullName evidence="1">Uncharacterized protein</fullName>
    </submittedName>
</protein>
<proteinExistence type="predicted"/>
<comment type="caution">
    <text evidence="1">The sequence shown here is derived from an EMBL/GenBank/DDBJ whole genome shotgun (WGS) entry which is preliminary data.</text>
</comment>
<gene>
    <name evidence="1" type="ORF">Agabi119p4_11053</name>
</gene>
<accession>A0A8H7EVX9</accession>